<dbReference type="Proteomes" id="UP000440965">
    <property type="component" value="Unassembled WGS sequence"/>
</dbReference>
<dbReference type="Pfam" id="PF16653">
    <property type="entry name" value="Sacchrp_dh_C"/>
    <property type="match status" value="1"/>
</dbReference>
<evidence type="ECO:0000259" key="2">
    <source>
        <dbReference type="Pfam" id="PF16653"/>
    </source>
</evidence>
<comment type="caution">
    <text evidence="3">The sequence shown here is derived from an EMBL/GenBank/DDBJ whole genome shotgun (WGS) entry which is preliminary data.</text>
</comment>
<accession>A0A6G6UUY5</accession>
<feature type="domain" description="Saccharopine dehydrogenase NADP binding" evidence="1">
    <location>
        <begin position="4"/>
        <end position="142"/>
    </location>
</feature>
<protein>
    <submittedName>
        <fullName evidence="3">Homospermidine synthase</fullName>
    </submittedName>
</protein>
<dbReference type="InterPro" id="IPR023181">
    <property type="entry name" value="Homospermid_syn-like_C"/>
</dbReference>
<gene>
    <name evidence="3" type="ORF">F9Z43_17850</name>
</gene>
<dbReference type="InterPro" id="IPR032095">
    <property type="entry name" value="Sacchrp_dh-like_C"/>
</dbReference>
<organism evidence="3 4">
    <name type="scientific">Pseudomonas monteilii</name>
    <dbReference type="NCBI Taxonomy" id="76759"/>
    <lineage>
        <taxon>Bacteria</taxon>
        <taxon>Pseudomonadati</taxon>
        <taxon>Pseudomonadota</taxon>
        <taxon>Gammaproteobacteria</taxon>
        <taxon>Pseudomonadales</taxon>
        <taxon>Pseudomonadaceae</taxon>
        <taxon>Pseudomonas</taxon>
    </lineage>
</organism>
<dbReference type="Pfam" id="PF03435">
    <property type="entry name" value="Sacchrp_dh_NADP"/>
    <property type="match status" value="1"/>
</dbReference>
<dbReference type="RefSeq" id="WP_156867688.1">
    <property type="nucleotide sequence ID" value="NZ_CP043395.1"/>
</dbReference>
<dbReference type="InterPro" id="IPR005097">
    <property type="entry name" value="Sacchrp_dh_NADP-bd"/>
</dbReference>
<feature type="domain" description="Saccharopine dehydrogenase-like C-terminal" evidence="2">
    <location>
        <begin position="146"/>
        <end position="427"/>
    </location>
</feature>
<dbReference type="Gene3D" id="3.30.360.30">
    <property type="entry name" value="homospermidine synthase like"/>
    <property type="match status" value="1"/>
</dbReference>
<dbReference type="Gene3D" id="3.40.50.720">
    <property type="entry name" value="NAD(P)-binding Rossmann-like Domain"/>
    <property type="match status" value="1"/>
</dbReference>
<evidence type="ECO:0000313" key="3">
    <source>
        <dbReference type="EMBL" id="MVF51140.1"/>
    </source>
</evidence>
<dbReference type="EMBL" id="WEIK01000016">
    <property type="protein sequence ID" value="MVF51140.1"/>
    <property type="molecule type" value="Genomic_DNA"/>
</dbReference>
<proteinExistence type="predicted"/>
<reference evidence="3 4" key="1">
    <citation type="submission" date="2019-10" db="EMBL/GenBank/DDBJ databases">
        <title>XDR Pseudomonas monteilii producing IMP-16 from LCR.</title>
        <authorList>
            <person name="Ballaben A."/>
            <person name="Doi Y."/>
        </authorList>
    </citation>
    <scope>NUCLEOTIDE SEQUENCE [LARGE SCALE GENOMIC DNA]</scope>
    <source>
        <strain evidence="3 4">597/14</strain>
    </source>
</reference>
<sequence>MKMIIIGYGAVSSAFLPILISELKEEITSLKIIAPHIENKCTIEHGITINWHTETLTRENYKSTLNDLDEQTFLVNLSVDVASLQLISLCHEAGALYLDTCIEPWAGQYTDSRIDLQHRTNYSLRDRALAKKRLLRDGPTAVIAHGANPGLVSHFVKQALLNLRHDVYGTSDYIPATRQEWARLAWQLNIKTIHIAEHDTQTANIAKEPGEFINTWSVDGFIGEGCQPSELGWGTHELTLPIGACFHAPAYRKSIYLNRPGASVRLKTWTPACGPCLGFLITHNESISLADYFTYEINDTNDYRPTVTYAYHPCNDAVLSLHELNGNSLQPQQRKRVLQGHEICDGADYLGVLLMGHEKNAYWYGSILNNATAQNLNPASSATTLQVAAGVLAGVKWAIKHPRQGIVESEEMDFQFVLDVARCYLGDMVGTYTDWTPVDKDGRLFPRRFNTSDIWQFENFLE</sequence>
<evidence type="ECO:0000259" key="1">
    <source>
        <dbReference type="Pfam" id="PF03435"/>
    </source>
</evidence>
<evidence type="ECO:0000313" key="4">
    <source>
        <dbReference type="Proteomes" id="UP000440965"/>
    </source>
</evidence>
<dbReference type="AlphaFoldDB" id="A0A6G6UUY5"/>
<name>A0A6G6UUY5_9PSED</name>